<evidence type="ECO:0000256" key="3">
    <source>
        <dbReference type="ARBA" id="ARBA00022630"/>
    </source>
</evidence>
<comment type="cofactor">
    <cofactor evidence="1">
        <name>FAD</name>
        <dbReference type="ChEBI" id="CHEBI:57692"/>
    </cofactor>
</comment>
<dbReference type="InterPro" id="IPR051209">
    <property type="entry name" value="FAD-bind_Monooxygenase_sf"/>
</dbReference>
<dbReference type="PANTHER" id="PTHR42877">
    <property type="entry name" value="L-ORNITHINE N(5)-MONOOXYGENASE-RELATED"/>
    <property type="match status" value="1"/>
</dbReference>
<dbReference type="PANTHER" id="PTHR42877:SF10">
    <property type="entry name" value="L-ORNITHINE N(5)-OXYGENASE"/>
    <property type="match status" value="1"/>
</dbReference>
<name>A0A5N6ITW3_9EURO</name>
<evidence type="ECO:0000313" key="7">
    <source>
        <dbReference type="Proteomes" id="UP000326289"/>
    </source>
</evidence>
<organism evidence="6 7">
    <name type="scientific">Aspergillus minisclerotigenes</name>
    <dbReference type="NCBI Taxonomy" id="656917"/>
    <lineage>
        <taxon>Eukaryota</taxon>
        <taxon>Fungi</taxon>
        <taxon>Dikarya</taxon>
        <taxon>Ascomycota</taxon>
        <taxon>Pezizomycotina</taxon>
        <taxon>Eurotiomycetes</taxon>
        <taxon>Eurotiomycetidae</taxon>
        <taxon>Eurotiales</taxon>
        <taxon>Aspergillaceae</taxon>
        <taxon>Aspergillus</taxon>
        <taxon>Aspergillus subgen. Circumdati</taxon>
    </lineage>
</organism>
<proteinExistence type="inferred from homology"/>
<dbReference type="GO" id="GO:0004499">
    <property type="term" value="F:N,N-dimethylaniline monooxygenase activity"/>
    <property type="evidence" value="ECO:0007669"/>
    <property type="project" value="InterPro"/>
</dbReference>
<evidence type="ECO:0000256" key="1">
    <source>
        <dbReference type="ARBA" id="ARBA00001974"/>
    </source>
</evidence>
<dbReference type="GO" id="GO:0050660">
    <property type="term" value="F:flavin adenine dinucleotide binding"/>
    <property type="evidence" value="ECO:0007669"/>
    <property type="project" value="InterPro"/>
</dbReference>
<dbReference type="Pfam" id="PF00743">
    <property type="entry name" value="FMO-like"/>
    <property type="match status" value="1"/>
</dbReference>
<dbReference type="GO" id="GO:0050661">
    <property type="term" value="F:NADP binding"/>
    <property type="evidence" value="ECO:0007669"/>
    <property type="project" value="InterPro"/>
</dbReference>
<dbReference type="EMBL" id="ML732845">
    <property type="protein sequence ID" value="KAB8269524.1"/>
    <property type="molecule type" value="Genomic_DNA"/>
</dbReference>
<keyword evidence="3" id="KW-0285">Flavoprotein</keyword>
<evidence type="ECO:0000256" key="5">
    <source>
        <dbReference type="ARBA" id="ARBA00023002"/>
    </source>
</evidence>
<dbReference type="SUPFAM" id="SSF51905">
    <property type="entry name" value="FAD/NAD(P)-binding domain"/>
    <property type="match status" value="1"/>
</dbReference>
<dbReference type="Proteomes" id="UP000326289">
    <property type="component" value="Unassembled WGS sequence"/>
</dbReference>
<protein>
    <recommendedName>
        <fullName evidence="8">L-ornithine N(5)-oxygenase</fullName>
    </recommendedName>
</protein>
<keyword evidence="5" id="KW-0560">Oxidoreductase</keyword>
<dbReference type="Gene3D" id="3.50.50.60">
    <property type="entry name" value="FAD/NAD(P)-binding domain"/>
    <property type="match status" value="4"/>
</dbReference>
<comment type="similarity">
    <text evidence="2">Belongs to the FAD-binding monooxygenase family.</text>
</comment>
<dbReference type="AlphaFoldDB" id="A0A5N6ITW3"/>
<evidence type="ECO:0000313" key="6">
    <source>
        <dbReference type="EMBL" id="KAB8269524.1"/>
    </source>
</evidence>
<reference evidence="6 7" key="1">
    <citation type="submission" date="2019-04" db="EMBL/GenBank/DDBJ databases">
        <title>Fungal friends and foes A comparative genomics study of 23 Aspergillus species from section Flavi.</title>
        <authorList>
            <consortium name="DOE Joint Genome Institute"/>
            <person name="Kjaerbolling I."/>
            <person name="Vesth T.C."/>
            <person name="Frisvad J.C."/>
            <person name="Nybo J.L."/>
            <person name="Theobald S."/>
            <person name="Kildgaard S."/>
            <person name="Petersen T.I."/>
            <person name="Kuo A."/>
            <person name="Sato A."/>
            <person name="Lyhne E.K."/>
            <person name="Kogle M.E."/>
            <person name="Wiebenga A."/>
            <person name="Kun R.S."/>
            <person name="Lubbers R.J."/>
            <person name="Makela M.R."/>
            <person name="Barry K."/>
            <person name="Chovatia M."/>
            <person name="Clum A."/>
            <person name="Daum C."/>
            <person name="Haridas S."/>
            <person name="He G."/>
            <person name="LaButti K."/>
            <person name="Lipzen A."/>
            <person name="Mondo S."/>
            <person name="Pangilinan J."/>
            <person name="Riley R."/>
            <person name="Salamov A."/>
            <person name="Simmons B.A."/>
            <person name="Magnuson J.K."/>
            <person name="Henrissat B."/>
            <person name="Mortensen U.H."/>
            <person name="Larsen T.O."/>
            <person name="De vries R.P."/>
            <person name="Grigoriev I.V."/>
            <person name="Machida M."/>
            <person name="Baker S.E."/>
            <person name="Andersen M.R."/>
        </authorList>
    </citation>
    <scope>NUCLEOTIDE SEQUENCE [LARGE SCALE GENOMIC DNA]</scope>
    <source>
        <strain evidence="6 7">CBS 117635</strain>
    </source>
</reference>
<evidence type="ECO:0000256" key="4">
    <source>
        <dbReference type="ARBA" id="ARBA00022827"/>
    </source>
</evidence>
<gene>
    <name evidence="6" type="ORF">BDV30DRAFT_229747</name>
</gene>
<sequence>MASKSTDVPTYSQIACVGAGLSAVALGATLQRWYGLEDIQFFERHPTSGGTWYINSYPGDRGSALSHFTIQTNILVGCGCDVPSALYSFSFAPNPNWTKLMPSNKEIKEYIDDVVDTYNLLPKMSFGTEVVRTVWREDANRWLLYLRELKTGHEYTHECQILFAATGQLVEPRPCEIPGASDFRGSIFHSARWDHSVNLNGKNVVVIGNGCTAAQIVPALANSGQVKSLTQIVRTKHWIFPAPNFTYPKVLQWIFRYVPLAMRLHRLHIFLVAENDFRLFPMTKGAARLREKRRKQVEKYMREASPRKYHDLLIPDFDVGCKRRIFDPGYLESLHQNNVLLTDAKTKRITEEGIETDKGFIPADVIVLATGFQTNKFIPYMDVVGRNGETVSKHWGRYGGPAAYNCSALNGFPNFFILLGPNAATGHTSAMMAAENSINYALRILKPVLDGDASSVEVTAKAEHDYAYWVQDALSKRVWNAGCVSKALKPAKRSSSRVLLLALFCIGILGAIQVCDTRNVSLEGVRSYCTAALSKLQNK</sequence>
<evidence type="ECO:0000256" key="2">
    <source>
        <dbReference type="ARBA" id="ARBA00010139"/>
    </source>
</evidence>
<keyword evidence="4" id="KW-0274">FAD</keyword>
<evidence type="ECO:0008006" key="8">
    <source>
        <dbReference type="Google" id="ProtNLM"/>
    </source>
</evidence>
<dbReference type="InterPro" id="IPR036188">
    <property type="entry name" value="FAD/NAD-bd_sf"/>
</dbReference>
<keyword evidence="7" id="KW-1185">Reference proteome</keyword>
<dbReference type="InterPro" id="IPR020946">
    <property type="entry name" value="Flavin_mOase-like"/>
</dbReference>
<accession>A0A5N6ITW3</accession>